<dbReference type="OrthoDB" id="5600249at2759"/>
<accession>A0A397U228</accession>
<dbReference type="EMBL" id="QKWP01002203">
    <property type="protein sequence ID" value="RIB04325.1"/>
    <property type="molecule type" value="Genomic_DNA"/>
</dbReference>
<keyword evidence="2" id="KW-1185">Reference proteome</keyword>
<protein>
    <submittedName>
        <fullName evidence="1">Uncharacterized protein</fullName>
    </submittedName>
</protein>
<organism evidence="1 2">
    <name type="scientific">Gigaspora rosea</name>
    <dbReference type="NCBI Taxonomy" id="44941"/>
    <lineage>
        <taxon>Eukaryota</taxon>
        <taxon>Fungi</taxon>
        <taxon>Fungi incertae sedis</taxon>
        <taxon>Mucoromycota</taxon>
        <taxon>Glomeromycotina</taxon>
        <taxon>Glomeromycetes</taxon>
        <taxon>Diversisporales</taxon>
        <taxon>Gigasporaceae</taxon>
        <taxon>Gigaspora</taxon>
    </lineage>
</organism>
<evidence type="ECO:0000313" key="2">
    <source>
        <dbReference type="Proteomes" id="UP000266673"/>
    </source>
</evidence>
<dbReference type="Proteomes" id="UP000266673">
    <property type="component" value="Unassembled WGS sequence"/>
</dbReference>
<sequence>MKDYQFRKNQFYVKAALYLRKENLASKIKWLINKYMKESSNKTSKGFQKYRLLKRSEDDEIYIQSMTTISKSKILSAKTKQQQCNLEKEKLQFEREKFEHQKCIDLENKSLELEKYKLELEYKMKLELSVKELELKYKYNVNK</sequence>
<name>A0A397U228_9GLOM</name>
<comment type="caution">
    <text evidence="1">The sequence shown here is derived from an EMBL/GenBank/DDBJ whole genome shotgun (WGS) entry which is preliminary data.</text>
</comment>
<dbReference type="AlphaFoldDB" id="A0A397U228"/>
<gene>
    <name evidence="1" type="ORF">C2G38_2284412</name>
</gene>
<reference evidence="1 2" key="1">
    <citation type="submission" date="2018-06" db="EMBL/GenBank/DDBJ databases">
        <title>Comparative genomics reveals the genomic features of Rhizophagus irregularis, R. cerebriforme, R. diaphanum and Gigaspora rosea, and their symbiotic lifestyle signature.</title>
        <authorList>
            <person name="Morin E."/>
            <person name="San Clemente H."/>
            <person name="Chen E.C.H."/>
            <person name="De La Providencia I."/>
            <person name="Hainaut M."/>
            <person name="Kuo A."/>
            <person name="Kohler A."/>
            <person name="Murat C."/>
            <person name="Tang N."/>
            <person name="Roy S."/>
            <person name="Loubradou J."/>
            <person name="Henrissat B."/>
            <person name="Grigoriev I.V."/>
            <person name="Corradi N."/>
            <person name="Roux C."/>
            <person name="Martin F.M."/>
        </authorList>
    </citation>
    <scope>NUCLEOTIDE SEQUENCE [LARGE SCALE GENOMIC DNA]</scope>
    <source>
        <strain evidence="1 2">DAOM 194757</strain>
    </source>
</reference>
<evidence type="ECO:0000313" key="1">
    <source>
        <dbReference type="EMBL" id="RIB04325.1"/>
    </source>
</evidence>
<proteinExistence type="predicted"/>